<dbReference type="KEGG" id="gaw:V144x_06140"/>
<name>A0A517VQ74_9PLAN</name>
<proteinExistence type="predicted"/>
<protein>
    <submittedName>
        <fullName evidence="1">Uncharacterized protein</fullName>
    </submittedName>
</protein>
<dbReference type="AlphaFoldDB" id="A0A517VQ74"/>
<sequence>MSYSKQEVVDRCQILLAHAWMVRTFVKHSDEIDDFPELMNITRAVFDTSRALETRVDDLDAYLKMLRKKMRKLRQATDQFAVDAPNASLHTNFQQAVISMKACTTELEELLEKVE</sequence>
<dbReference type="EMBL" id="CP037920">
    <property type="protein sequence ID" value="QDT95174.1"/>
    <property type="molecule type" value="Genomic_DNA"/>
</dbReference>
<reference evidence="1 2" key="1">
    <citation type="submission" date="2019-03" db="EMBL/GenBank/DDBJ databases">
        <title>Deep-cultivation of Planctomycetes and their phenomic and genomic characterization uncovers novel biology.</title>
        <authorList>
            <person name="Wiegand S."/>
            <person name="Jogler M."/>
            <person name="Boedeker C."/>
            <person name="Pinto D."/>
            <person name="Vollmers J."/>
            <person name="Rivas-Marin E."/>
            <person name="Kohn T."/>
            <person name="Peeters S.H."/>
            <person name="Heuer A."/>
            <person name="Rast P."/>
            <person name="Oberbeckmann S."/>
            <person name="Bunk B."/>
            <person name="Jeske O."/>
            <person name="Meyerdierks A."/>
            <person name="Storesund J.E."/>
            <person name="Kallscheuer N."/>
            <person name="Luecker S."/>
            <person name="Lage O.M."/>
            <person name="Pohl T."/>
            <person name="Merkel B.J."/>
            <person name="Hornburger P."/>
            <person name="Mueller R.-W."/>
            <person name="Bruemmer F."/>
            <person name="Labrenz M."/>
            <person name="Spormann A.M."/>
            <person name="Op den Camp H."/>
            <person name="Overmann J."/>
            <person name="Amann R."/>
            <person name="Jetten M.S.M."/>
            <person name="Mascher T."/>
            <person name="Medema M.H."/>
            <person name="Devos D.P."/>
            <person name="Kaster A.-K."/>
            <person name="Ovreas L."/>
            <person name="Rohde M."/>
            <person name="Galperin M.Y."/>
            <person name="Jogler C."/>
        </authorList>
    </citation>
    <scope>NUCLEOTIDE SEQUENCE [LARGE SCALE GENOMIC DNA]</scope>
    <source>
        <strain evidence="1 2">V144</strain>
    </source>
</reference>
<organism evidence="1 2">
    <name type="scientific">Gimesia aquarii</name>
    <dbReference type="NCBI Taxonomy" id="2527964"/>
    <lineage>
        <taxon>Bacteria</taxon>
        <taxon>Pseudomonadati</taxon>
        <taxon>Planctomycetota</taxon>
        <taxon>Planctomycetia</taxon>
        <taxon>Planctomycetales</taxon>
        <taxon>Planctomycetaceae</taxon>
        <taxon>Gimesia</taxon>
    </lineage>
</organism>
<gene>
    <name evidence="1" type="ORF">V144x_06140</name>
</gene>
<accession>A0A517VQ74</accession>
<evidence type="ECO:0000313" key="2">
    <source>
        <dbReference type="Proteomes" id="UP000318704"/>
    </source>
</evidence>
<evidence type="ECO:0000313" key="1">
    <source>
        <dbReference type="EMBL" id="QDT95174.1"/>
    </source>
</evidence>
<dbReference type="RefSeq" id="WP_144981158.1">
    <property type="nucleotide sequence ID" value="NZ_CP037920.1"/>
</dbReference>
<dbReference type="Proteomes" id="UP000318704">
    <property type="component" value="Chromosome"/>
</dbReference>